<sequence length="85" mass="9554">MMDSHAYPGCPAVADEPPQEGPVHVEFSDGAVAGGRVERLDDDRITLTIDAYRTGKGTAIVEKSWLLENRGEDRWRVSRRLDREE</sequence>
<comment type="caution">
    <text evidence="2">The sequence shown here is derived from an EMBL/GenBank/DDBJ whole genome shotgun (WGS) entry which is preliminary data.</text>
</comment>
<dbReference type="Proteomes" id="UP001156702">
    <property type="component" value="Unassembled WGS sequence"/>
</dbReference>
<evidence type="ECO:0000313" key="2">
    <source>
        <dbReference type="EMBL" id="GLR52493.1"/>
    </source>
</evidence>
<name>A0ABQ5ZIK6_9HYPH</name>
<organism evidence="2 3">
    <name type="scientific">Shinella yambaruensis</name>
    <dbReference type="NCBI Taxonomy" id="415996"/>
    <lineage>
        <taxon>Bacteria</taxon>
        <taxon>Pseudomonadati</taxon>
        <taxon>Pseudomonadota</taxon>
        <taxon>Alphaproteobacteria</taxon>
        <taxon>Hyphomicrobiales</taxon>
        <taxon>Rhizobiaceae</taxon>
        <taxon>Shinella</taxon>
    </lineage>
</organism>
<evidence type="ECO:0000313" key="3">
    <source>
        <dbReference type="Proteomes" id="UP001156702"/>
    </source>
</evidence>
<keyword evidence="3" id="KW-1185">Reference proteome</keyword>
<reference evidence="3" key="1">
    <citation type="journal article" date="2019" name="Int. J. Syst. Evol. Microbiol.">
        <title>The Global Catalogue of Microorganisms (GCM) 10K type strain sequencing project: providing services to taxonomists for standard genome sequencing and annotation.</title>
        <authorList>
            <consortium name="The Broad Institute Genomics Platform"/>
            <consortium name="The Broad Institute Genome Sequencing Center for Infectious Disease"/>
            <person name="Wu L."/>
            <person name="Ma J."/>
        </authorList>
    </citation>
    <scope>NUCLEOTIDE SEQUENCE [LARGE SCALE GENOMIC DNA]</scope>
    <source>
        <strain evidence="3">NBRC 102122</strain>
    </source>
</reference>
<dbReference type="EMBL" id="BSOP01000030">
    <property type="protein sequence ID" value="GLR52493.1"/>
    <property type="molecule type" value="Genomic_DNA"/>
</dbReference>
<protein>
    <submittedName>
        <fullName evidence="2">Uncharacterized protein</fullName>
    </submittedName>
</protein>
<gene>
    <name evidence="2" type="ORF">GCM10007923_37070</name>
</gene>
<accession>A0ABQ5ZIK6</accession>
<proteinExistence type="predicted"/>
<evidence type="ECO:0000256" key="1">
    <source>
        <dbReference type="SAM" id="MobiDB-lite"/>
    </source>
</evidence>
<feature type="region of interest" description="Disordered" evidence="1">
    <location>
        <begin position="1"/>
        <end position="21"/>
    </location>
</feature>